<evidence type="ECO:0000313" key="3">
    <source>
        <dbReference type="Proteomes" id="UP000051379"/>
    </source>
</evidence>
<keyword evidence="3" id="KW-1185">Reference proteome</keyword>
<dbReference type="SUPFAM" id="SSF53271">
    <property type="entry name" value="PRTase-like"/>
    <property type="match status" value="1"/>
</dbReference>
<dbReference type="PANTHER" id="PTHR47505">
    <property type="entry name" value="DNA UTILIZATION PROTEIN YHGH"/>
    <property type="match status" value="1"/>
</dbReference>
<evidence type="ECO:0000256" key="1">
    <source>
        <dbReference type="ARBA" id="ARBA00008007"/>
    </source>
</evidence>
<evidence type="ECO:0000313" key="2">
    <source>
        <dbReference type="EMBL" id="KRK93546.1"/>
    </source>
</evidence>
<proteinExistence type="inferred from homology"/>
<reference evidence="2 3" key="1">
    <citation type="journal article" date="2015" name="Genome Announc.">
        <title>Expanding the biotechnology potential of lactobacilli through comparative genomics of 213 strains and associated genera.</title>
        <authorList>
            <person name="Sun Z."/>
            <person name="Harris H.M."/>
            <person name="McCann A."/>
            <person name="Guo C."/>
            <person name="Argimon S."/>
            <person name="Zhang W."/>
            <person name="Yang X."/>
            <person name="Jeffery I.B."/>
            <person name="Cooney J.C."/>
            <person name="Kagawa T.F."/>
            <person name="Liu W."/>
            <person name="Song Y."/>
            <person name="Salvetti E."/>
            <person name="Wrobel A."/>
            <person name="Rasinkangas P."/>
            <person name="Parkhill J."/>
            <person name="Rea M.C."/>
            <person name="O'Sullivan O."/>
            <person name="Ritari J."/>
            <person name="Douillard F.P."/>
            <person name="Paul Ross R."/>
            <person name="Yang R."/>
            <person name="Briner A.E."/>
            <person name="Felis G.E."/>
            <person name="de Vos W.M."/>
            <person name="Barrangou R."/>
            <person name="Klaenhammer T.R."/>
            <person name="Caufield P.W."/>
            <person name="Cui Y."/>
            <person name="Zhang H."/>
            <person name="O'Toole P.W."/>
        </authorList>
    </citation>
    <scope>NUCLEOTIDE SEQUENCE [LARGE SCALE GENOMIC DNA]</scope>
    <source>
        <strain evidence="2 3">JCM 17355</strain>
    </source>
</reference>
<dbReference type="InterPro" id="IPR051910">
    <property type="entry name" value="ComF/GntX_DNA_util-trans"/>
</dbReference>
<protein>
    <submittedName>
        <fullName evidence="2">COMF operon protein 3</fullName>
    </submittedName>
</protein>
<comment type="similarity">
    <text evidence="1">Belongs to the ComF/GntX family.</text>
</comment>
<comment type="caution">
    <text evidence="2">The sequence shown here is derived from an EMBL/GenBank/DDBJ whole genome shotgun (WGS) entry which is preliminary data.</text>
</comment>
<dbReference type="InterPro" id="IPR000836">
    <property type="entry name" value="PRTase_dom"/>
</dbReference>
<sequence>MCRNKILKSAGQKMKCPNCGSEINNNLKISEIFSFKAQIPNYICDLCRSQLQPLAGRDNCPRCHKPNIGTICSDCLMWENKYQIINCHQALFEYNQFIHSYFKLYKRYGDVLLARLFYQDIKKWSLKHSFDVVTYIPASPSHLQARGFDPVYELYKDIFELKELLAKRDADKPQAQKNRLERLQTPQTFYPLPELKQIQKNQSILILDDIYTTGRTLMHSHEIFKRAGFSNISTFSLSR</sequence>
<dbReference type="Proteomes" id="UP000051379">
    <property type="component" value="Unassembled WGS sequence"/>
</dbReference>
<organism evidence="2 3">
    <name type="scientific">Companilactobacillus futsaii JCM 17355</name>
    <dbReference type="NCBI Taxonomy" id="1423818"/>
    <lineage>
        <taxon>Bacteria</taxon>
        <taxon>Bacillati</taxon>
        <taxon>Bacillota</taxon>
        <taxon>Bacilli</taxon>
        <taxon>Lactobacillales</taxon>
        <taxon>Lactobacillaceae</taxon>
        <taxon>Companilactobacillus</taxon>
    </lineage>
</organism>
<dbReference type="PANTHER" id="PTHR47505:SF1">
    <property type="entry name" value="DNA UTILIZATION PROTEIN YHGH"/>
    <property type="match status" value="1"/>
</dbReference>
<name>A0ABR5P5R7_9LACO</name>
<gene>
    <name evidence="2" type="ORF">FC88_GL000254</name>
</gene>
<dbReference type="InterPro" id="IPR029057">
    <property type="entry name" value="PRTase-like"/>
</dbReference>
<dbReference type="CDD" id="cd06223">
    <property type="entry name" value="PRTases_typeI"/>
    <property type="match status" value="1"/>
</dbReference>
<dbReference type="Gene3D" id="3.40.50.2020">
    <property type="match status" value="1"/>
</dbReference>
<dbReference type="EMBL" id="AZDO01000080">
    <property type="protein sequence ID" value="KRK93546.1"/>
    <property type="molecule type" value="Genomic_DNA"/>
</dbReference>
<accession>A0ABR5P5R7</accession>